<evidence type="ECO:0000259" key="7">
    <source>
        <dbReference type="Pfam" id="PF00324"/>
    </source>
</evidence>
<dbReference type="GO" id="GO:0016020">
    <property type="term" value="C:membrane"/>
    <property type="evidence" value="ECO:0007669"/>
    <property type="project" value="UniProtKB-SubCell"/>
</dbReference>
<evidence type="ECO:0000256" key="2">
    <source>
        <dbReference type="ARBA" id="ARBA00022448"/>
    </source>
</evidence>
<evidence type="ECO:0000256" key="3">
    <source>
        <dbReference type="ARBA" id="ARBA00022692"/>
    </source>
</evidence>
<keyword evidence="2" id="KW-0813">Transport</keyword>
<dbReference type="STRING" id="36087.A0A077ZMV7"/>
<feature type="transmembrane region" description="Helical" evidence="6">
    <location>
        <begin position="77"/>
        <end position="102"/>
    </location>
</feature>
<feature type="transmembrane region" description="Helical" evidence="6">
    <location>
        <begin position="28"/>
        <end position="51"/>
    </location>
</feature>
<name>A0A077ZMV7_TRITR</name>
<organism evidence="8 9">
    <name type="scientific">Trichuris trichiura</name>
    <name type="common">Whipworm</name>
    <name type="synonym">Trichocephalus trichiurus</name>
    <dbReference type="NCBI Taxonomy" id="36087"/>
    <lineage>
        <taxon>Eukaryota</taxon>
        <taxon>Metazoa</taxon>
        <taxon>Ecdysozoa</taxon>
        <taxon>Nematoda</taxon>
        <taxon>Enoplea</taxon>
        <taxon>Dorylaimia</taxon>
        <taxon>Trichinellida</taxon>
        <taxon>Trichuridae</taxon>
        <taxon>Trichuris</taxon>
    </lineage>
</organism>
<evidence type="ECO:0000256" key="4">
    <source>
        <dbReference type="ARBA" id="ARBA00022989"/>
    </source>
</evidence>
<proteinExistence type="predicted"/>
<keyword evidence="9" id="KW-1185">Reference proteome</keyword>
<keyword evidence="5 6" id="KW-0472">Membrane</keyword>
<protein>
    <submittedName>
        <fullName evidence="8">AA permease domain containing protein</fullName>
    </submittedName>
</protein>
<evidence type="ECO:0000313" key="9">
    <source>
        <dbReference type="Proteomes" id="UP000030665"/>
    </source>
</evidence>
<dbReference type="Gene3D" id="1.20.1740.10">
    <property type="entry name" value="Amino acid/polyamine transporter I"/>
    <property type="match status" value="1"/>
</dbReference>
<feature type="domain" description="Amino acid permease/ SLC12A" evidence="7">
    <location>
        <begin position="1"/>
        <end position="243"/>
    </location>
</feature>
<dbReference type="EMBL" id="HG806847">
    <property type="protein sequence ID" value="CDW60035.1"/>
    <property type="molecule type" value="Genomic_DNA"/>
</dbReference>
<dbReference type="InterPro" id="IPR004841">
    <property type="entry name" value="AA-permease/SLC12A_dom"/>
</dbReference>
<reference evidence="8" key="2">
    <citation type="submission" date="2014-03" db="EMBL/GenBank/DDBJ databases">
        <title>The whipworm genome and dual-species transcriptomics of an intimate host-pathogen interaction.</title>
        <authorList>
            <person name="Foth B.J."/>
            <person name="Tsai I.J."/>
            <person name="Reid A.J."/>
            <person name="Bancroft A.J."/>
            <person name="Nichol S."/>
            <person name="Tracey A."/>
            <person name="Holroyd N."/>
            <person name="Cotton J.A."/>
            <person name="Stanley E.J."/>
            <person name="Zarowiecki M."/>
            <person name="Liu J.Z."/>
            <person name="Huckvale T."/>
            <person name="Cooper P.J."/>
            <person name="Grencis R.K."/>
            <person name="Berriman M."/>
        </authorList>
    </citation>
    <scope>NUCLEOTIDE SEQUENCE [LARGE SCALE GENOMIC DNA]</scope>
</reference>
<evidence type="ECO:0000256" key="5">
    <source>
        <dbReference type="ARBA" id="ARBA00023136"/>
    </source>
</evidence>
<comment type="subcellular location">
    <subcellularLocation>
        <location evidence="1">Membrane</location>
        <topology evidence="1">Multi-pass membrane protein</topology>
    </subcellularLocation>
</comment>
<keyword evidence="4 6" id="KW-1133">Transmembrane helix</keyword>
<keyword evidence="3 6" id="KW-0812">Transmembrane</keyword>
<evidence type="ECO:0000256" key="1">
    <source>
        <dbReference type="ARBA" id="ARBA00004141"/>
    </source>
</evidence>
<accession>A0A077ZMV7</accession>
<dbReference type="Proteomes" id="UP000030665">
    <property type="component" value="Unassembled WGS sequence"/>
</dbReference>
<dbReference type="AlphaFoldDB" id="A0A077ZMV7"/>
<dbReference type="GO" id="GO:0055085">
    <property type="term" value="P:transmembrane transport"/>
    <property type="evidence" value="ECO:0007669"/>
    <property type="project" value="InterPro"/>
</dbReference>
<sequence>MMLALGGAIGAGLFKGSGEAIGIAGPSVILAFLLGGLVLFIVMNGLGRLVLDSDNVQGLSGIIKPFLGERTADFIDWLYWSLWMVNIIAEAVAAASFMQLWFPHVPSWVFVLILALLTTLINLYSVRLFAETEYCAYLVGREIFDIGFVDTISRMNSHGGFTPHGLNGLVNSLLVVIYSYGGSELIAITVSETENPKTAIPKAIKGVMGRIISFYIVPMVLLLIIYRWDTLASTTASPFVMLYFLRSTQVSTLLLERYTSE</sequence>
<dbReference type="OrthoDB" id="3900342at2759"/>
<dbReference type="PANTHER" id="PTHR43495:SF5">
    <property type="entry name" value="GAMMA-AMINOBUTYRIC ACID PERMEASE"/>
    <property type="match status" value="1"/>
</dbReference>
<evidence type="ECO:0000313" key="8">
    <source>
        <dbReference type="EMBL" id="CDW60035.1"/>
    </source>
</evidence>
<feature type="transmembrane region" description="Helical" evidence="6">
    <location>
        <begin position="207"/>
        <end position="226"/>
    </location>
</feature>
<feature type="transmembrane region" description="Helical" evidence="6">
    <location>
        <begin position="108"/>
        <end position="126"/>
    </location>
</feature>
<dbReference type="PANTHER" id="PTHR43495">
    <property type="entry name" value="GABA PERMEASE"/>
    <property type="match status" value="1"/>
</dbReference>
<dbReference type="Pfam" id="PF00324">
    <property type="entry name" value="AA_permease"/>
    <property type="match status" value="1"/>
</dbReference>
<evidence type="ECO:0000256" key="6">
    <source>
        <dbReference type="SAM" id="Phobius"/>
    </source>
</evidence>
<reference evidence="8" key="1">
    <citation type="submission" date="2014-01" db="EMBL/GenBank/DDBJ databases">
        <authorList>
            <person name="Aslett M."/>
        </authorList>
    </citation>
    <scope>NUCLEOTIDE SEQUENCE</scope>
</reference>
<gene>
    <name evidence="8" type="ORF">TTRE_0000837801</name>
</gene>